<feature type="non-terminal residue" evidence="2">
    <location>
        <position position="1"/>
    </location>
</feature>
<organism evidence="2">
    <name type="scientific">marine sediment metagenome</name>
    <dbReference type="NCBI Taxonomy" id="412755"/>
    <lineage>
        <taxon>unclassified sequences</taxon>
        <taxon>metagenomes</taxon>
        <taxon>ecological metagenomes</taxon>
    </lineage>
</organism>
<sequence length="297" mass="32557">VHIWGRNDTPVTQALGISWLVRDPDGGVVEEYSDWSYGHGPGDDHQFIGGRFDIDKAGTYTLKADLLMGSPDNPVVVDSYEGALCVTTEVPPPEYVEIQHTIYPWSYVYEGDAEICTFEFKVTPEQIPGTEWLGQRIVDSFASELEKEGSRLLELKVSRDTTPIFWTNYRVEVTATASPLAWNLIIIGVLAVLFVVAIIFAIKAVESLVYHRKTLDEETKKTFARETLTAMILDLAPETPAETLEGMEDQELRDLLNQLLAEIAPPISPWAIIALAGGVGVLGVGAAVALSAARPGK</sequence>
<protein>
    <submittedName>
        <fullName evidence="2">Uncharacterized protein</fullName>
    </submittedName>
</protein>
<evidence type="ECO:0000313" key="2">
    <source>
        <dbReference type="EMBL" id="GAI61877.1"/>
    </source>
</evidence>
<keyword evidence="1" id="KW-0812">Transmembrane</keyword>
<dbReference type="EMBL" id="BARW01000269">
    <property type="protein sequence ID" value="GAI61877.1"/>
    <property type="molecule type" value="Genomic_DNA"/>
</dbReference>
<feature type="transmembrane region" description="Helical" evidence="1">
    <location>
        <begin position="180"/>
        <end position="202"/>
    </location>
</feature>
<comment type="caution">
    <text evidence="2">The sequence shown here is derived from an EMBL/GenBank/DDBJ whole genome shotgun (WGS) entry which is preliminary data.</text>
</comment>
<feature type="transmembrane region" description="Helical" evidence="1">
    <location>
        <begin position="270"/>
        <end position="293"/>
    </location>
</feature>
<dbReference type="AlphaFoldDB" id="X1PZZ3"/>
<gene>
    <name evidence="2" type="ORF">S12H4_01381</name>
</gene>
<evidence type="ECO:0000256" key="1">
    <source>
        <dbReference type="SAM" id="Phobius"/>
    </source>
</evidence>
<accession>X1PZZ3</accession>
<name>X1PZZ3_9ZZZZ</name>
<reference evidence="2" key="1">
    <citation type="journal article" date="2014" name="Front. Microbiol.">
        <title>High frequency of phylogenetically diverse reductive dehalogenase-homologous genes in deep subseafloor sedimentary metagenomes.</title>
        <authorList>
            <person name="Kawai M."/>
            <person name="Futagami T."/>
            <person name="Toyoda A."/>
            <person name="Takaki Y."/>
            <person name="Nishi S."/>
            <person name="Hori S."/>
            <person name="Arai W."/>
            <person name="Tsubouchi T."/>
            <person name="Morono Y."/>
            <person name="Uchiyama I."/>
            <person name="Ito T."/>
            <person name="Fujiyama A."/>
            <person name="Inagaki F."/>
            <person name="Takami H."/>
        </authorList>
    </citation>
    <scope>NUCLEOTIDE SEQUENCE</scope>
    <source>
        <strain evidence="2">Expedition CK06-06</strain>
    </source>
</reference>
<keyword evidence="1" id="KW-1133">Transmembrane helix</keyword>
<keyword evidence="1" id="KW-0472">Membrane</keyword>
<proteinExistence type="predicted"/>